<dbReference type="OrthoDB" id="10252740at2759"/>
<dbReference type="Gene3D" id="3.30.420.10">
    <property type="entry name" value="Ribonuclease H-like superfamily/Ribonuclease H"/>
    <property type="match status" value="1"/>
</dbReference>
<feature type="compositionally biased region" description="Polar residues" evidence="1">
    <location>
        <begin position="280"/>
        <end position="290"/>
    </location>
</feature>
<dbReference type="HOGENOM" id="CLU_891665_0_0_1"/>
<reference evidence="3" key="2">
    <citation type="submission" date="2015-01" db="EMBL/GenBank/DDBJ databases">
        <title>Evolutionary Origins and Diversification of the Mycorrhizal Mutualists.</title>
        <authorList>
            <consortium name="DOE Joint Genome Institute"/>
            <consortium name="Mycorrhizal Genomics Consortium"/>
            <person name="Kohler A."/>
            <person name="Kuo A."/>
            <person name="Nagy L.G."/>
            <person name="Floudas D."/>
            <person name="Copeland A."/>
            <person name="Barry K.W."/>
            <person name="Cichocki N."/>
            <person name="Veneault-Fourrey C."/>
            <person name="LaButti K."/>
            <person name="Lindquist E.A."/>
            <person name="Lipzen A."/>
            <person name="Lundell T."/>
            <person name="Morin E."/>
            <person name="Murat C."/>
            <person name="Riley R."/>
            <person name="Ohm R."/>
            <person name="Sun H."/>
            <person name="Tunlid A."/>
            <person name="Henrissat B."/>
            <person name="Grigoriev I.V."/>
            <person name="Hibbett D.S."/>
            <person name="Martin F."/>
        </authorList>
    </citation>
    <scope>NUCLEOTIDE SEQUENCE [LARGE SCALE GENOMIC DNA]</scope>
    <source>
        <strain evidence="3">ATCC 200175</strain>
    </source>
</reference>
<organism evidence="2 3">
    <name type="scientific">Paxillus involutus ATCC 200175</name>
    <dbReference type="NCBI Taxonomy" id="664439"/>
    <lineage>
        <taxon>Eukaryota</taxon>
        <taxon>Fungi</taxon>
        <taxon>Dikarya</taxon>
        <taxon>Basidiomycota</taxon>
        <taxon>Agaricomycotina</taxon>
        <taxon>Agaricomycetes</taxon>
        <taxon>Agaricomycetidae</taxon>
        <taxon>Boletales</taxon>
        <taxon>Paxilineae</taxon>
        <taxon>Paxillaceae</taxon>
        <taxon>Paxillus</taxon>
    </lineage>
</organism>
<evidence type="ECO:0000256" key="1">
    <source>
        <dbReference type="SAM" id="MobiDB-lite"/>
    </source>
</evidence>
<reference evidence="2 3" key="1">
    <citation type="submission" date="2014-06" db="EMBL/GenBank/DDBJ databases">
        <authorList>
            <consortium name="DOE Joint Genome Institute"/>
            <person name="Kuo A."/>
            <person name="Kohler A."/>
            <person name="Nagy L.G."/>
            <person name="Floudas D."/>
            <person name="Copeland A."/>
            <person name="Barry K.W."/>
            <person name="Cichocki N."/>
            <person name="Veneault-Fourrey C."/>
            <person name="LaButti K."/>
            <person name="Lindquist E.A."/>
            <person name="Lipzen A."/>
            <person name="Lundell T."/>
            <person name="Morin E."/>
            <person name="Murat C."/>
            <person name="Sun H."/>
            <person name="Tunlid A."/>
            <person name="Henrissat B."/>
            <person name="Grigoriev I.V."/>
            <person name="Hibbett D.S."/>
            <person name="Martin F."/>
            <person name="Nordberg H.P."/>
            <person name="Cantor M.N."/>
            <person name="Hua S.X."/>
        </authorList>
    </citation>
    <scope>NUCLEOTIDE SEQUENCE [LARGE SCALE GENOMIC DNA]</scope>
    <source>
        <strain evidence="2 3">ATCC 200175</strain>
    </source>
</reference>
<dbReference type="SUPFAM" id="SSF53098">
    <property type="entry name" value="Ribonuclease H-like"/>
    <property type="match status" value="1"/>
</dbReference>
<accession>A0A0C9SSA0</accession>
<dbReference type="AlphaFoldDB" id="A0A0C9SSA0"/>
<dbReference type="InterPro" id="IPR012337">
    <property type="entry name" value="RNaseH-like_sf"/>
</dbReference>
<dbReference type="Proteomes" id="UP000053647">
    <property type="component" value="Unassembled WGS sequence"/>
</dbReference>
<protein>
    <submittedName>
        <fullName evidence="2">Unplaced genomic scaffold PAXINscaffold_66, whole genome shotgun sequence</fullName>
    </submittedName>
</protein>
<feature type="region of interest" description="Disordered" evidence="1">
    <location>
        <begin position="133"/>
        <end position="312"/>
    </location>
</feature>
<dbReference type="EMBL" id="KN819388">
    <property type="protein sequence ID" value="KIJ11049.1"/>
    <property type="molecule type" value="Genomic_DNA"/>
</dbReference>
<feature type="compositionally biased region" description="Acidic residues" evidence="1">
    <location>
        <begin position="260"/>
        <end position="269"/>
    </location>
</feature>
<sequence>MRINAKLDGVNAVPQSSILAELAKQPFIIMGNTLIFSVVTEPIEQLHAMVKKALKDFGRPPACIVFFRDGLSFVEAVYQQFHSQDPDKPGNCPAGFVADQGIGNPITKDYYLQSHGGLLGTSRRSHYVYEDKEEKGKWASGIEDPSLNDDGGDEDVRHTYVVPNTTQLVPYHTLPIPNEQRPPPSVPLKGEKDGQQSSSHVNETAMYLKDPRQESSTTTPIGTPYDETSNREGPGGAVGGDDETSTSHGDDEGCQRGQEASDEDQEGQETGEGSREVEETTNVDNDSQYMLNDKDSPRTPPEPPPIQTPPLP</sequence>
<feature type="compositionally biased region" description="Pro residues" evidence="1">
    <location>
        <begin position="298"/>
        <end position="312"/>
    </location>
</feature>
<evidence type="ECO:0000313" key="3">
    <source>
        <dbReference type="Proteomes" id="UP000053647"/>
    </source>
</evidence>
<keyword evidence="3" id="KW-1185">Reference proteome</keyword>
<evidence type="ECO:0000313" key="2">
    <source>
        <dbReference type="EMBL" id="KIJ11049.1"/>
    </source>
</evidence>
<gene>
    <name evidence="2" type="ORF">PAXINDRAFT_16011</name>
</gene>
<proteinExistence type="predicted"/>
<dbReference type="InterPro" id="IPR036397">
    <property type="entry name" value="RNaseH_sf"/>
</dbReference>
<name>A0A0C9SSA0_PAXIN</name>
<dbReference type="GO" id="GO:0003676">
    <property type="term" value="F:nucleic acid binding"/>
    <property type="evidence" value="ECO:0007669"/>
    <property type="project" value="InterPro"/>
</dbReference>